<accession>A0ACC1SK95</accession>
<organism evidence="1 2">
    <name type="scientific">Fusarium decemcellulare</name>
    <dbReference type="NCBI Taxonomy" id="57161"/>
    <lineage>
        <taxon>Eukaryota</taxon>
        <taxon>Fungi</taxon>
        <taxon>Dikarya</taxon>
        <taxon>Ascomycota</taxon>
        <taxon>Pezizomycotina</taxon>
        <taxon>Sordariomycetes</taxon>
        <taxon>Hypocreomycetidae</taxon>
        <taxon>Hypocreales</taxon>
        <taxon>Nectriaceae</taxon>
        <taxon>Fusarium</taxon>
        <taxon>Fusarium decemcellulare species complex</taxon>
    </lineage>
</organism>
<dbReference type="EMBL" id="JANRMS010000345">
    <property type="protein sequence ID" value="KAJ3541559.1"/>
    <property type="molecule type" value="Genomic_DNA"/>
</dbReference>
<name>A0ACC1SK95_9HYPO</name>
<dbReference type="Proteomes" id="UP001148629">
    <property type="component" value="Unassembled WGS sequence"/>
</dbReference>
<proteinExistence type="predicted"/>
<keyword evidence="2" id="KW-1185">Reference proteome</keyword>
<evidence type="ECO:0000313" key="1">
    <source>
        <dbReference type="EMBL" id="KAJ3541559.1"/>
    </source>
</evidence>
<reference evidence="1" key="1">
    <citation type="submission" date="2022-08" db="EMBL/GenBank/DDBJ databases">
        <title>Genome Sequence of Fusarium decemcellulare.</title>
        <authorList>
            <person name="Buettner E."/>
        </authorList>
    </citation>
    <scope>NUCLEOTIDE SEQUENCE</scope>
    <source>
        <strain evidence="1">Babe19</strain>
    </source>
</reference>
<sequence>MEFRYLDSQNKSLFQHSNACRSNCHSGHSPPVAPASTITALVDSTLRELRQNAENRCPLCRVLYESGIHFAEIFNPAVKLDHVKVQYVTELTEARLILRHVKASMAQIEVKIVKGISRRNVSKNQPQESEPSSMATVPQSTISKARRLLPTSWSRHRKPEAGSTTGNAQPVVSTADPVQDTVPDVDHSQHAVSMARMWLTECRGHGRCPNTATAILPSRVLDLRNGKVRLLLTHGKEGRYMTLSHCWGGHGNITTTAQNLEAHQQEIPWACLSRTFRDAIMVTRELDCHYLWIDSLCIIQDNQQDWEKESAQMASIYENSFLTIAASRSADGEGGCCLDSGEKQYIWTTDQSEVQATGHLTADAKTERITNPDLWKPFRTIGYVAKLELNHEVLNINARRPAEDTIDLGLPLFTRAWFLQERVLSPRVLHFGPTELYWECFNGLQCECLEERMQDKEDRRSFLQRNSHLGAKLCYSRISGRHNQESLWHQLVEEYSRLKLTYEMDRLPALSGIARSQSSYLAGILPDQFPQCLYWTPESATSPSSIRRPSRYRAPSFSWASIEGPINYNSALQYQMQMDTHRVVAELRDWSCSPEGSDPYGRVADGYMKISGWNGVATVTQILSKGHESFCEIQASGQSQTFMLDKLPETEFTQISVGDEVTCLLLECGKASSGRWWQPVATYQAVVLALWPSKRVNDAFERLGLIYPSQDNSSLDGLFQAAPLWFTTKSEVTIV</sequence>
<protein>
    <submittedName>
        <fullName evidence="1">Uncharacterized protein</fullName>
    </submittedName>
</protein>
<comment type="caution">
    <text evidence="1">The sequence shown here is derived from an EMBL/GenBank/DDBJ whole genome shotgun (WGS) entry which is preliminary data.</text>
</comment>
<evidence type="ECO:0000313" key="2">
    <source>
        <dbReference type="Proteomes" id="UP001148629"/>
    </source>
</evidence>
<gene>
    <name evidence="1" type="ORF">NM208_g4552</name>
</gene>